<dbReference type="EMBL" id="BAAAPN010000057">
    <property type="protein sequence ID" value="GAA1767786.1"/>
    <property type="molecule type" value="Genomic_DNA"/>
</dbReference>
<accession>A0ABP4X4U1</accession>
<protein>
    <submittedName>
        <fullName evidence="1">Uncharacterized protein</fullName>
    </submittedName>
</protein>
<organism evidence="1 2">
    <name type="scientific">Nostocoides vanveenii</name>
    <dbReference type="NCBI Taxonomy" id="330835"/>
    <lineage>
        <taxon>Bacteria</taxon>
        <taxon>Bacillati</taxon>
        <taxon>Actinomycetota</taxon>
        <taxon>Actinomycetes</taxon>
        <taxon>Micrococcales</taxon>
        <taxon>Intrasporangiaceae</taxon>
        <taxon>Nostocoides</taxon>
    </lineage>
</organism>
<reference evidence="2" key="1">
    <citation type="journal article" date="2019" name="Int. J. Syst. Evol. Microbiol.">
        <title>The Global Catalogue of Microorganisms (GCM) 10K type strain sequencing project: providing services to taxonomists for standard genome sequencing and annotation.</title>
        <authorList>
            <consortium name="The Broad Institute Genomics Platform"/>
            <consortium name="The Broad Institute Genome Sequencing Center for Infectious Disease"/>
            <person name="Wu L."/>
            <person name="Ma J."/>
        </authorList>
    </citation>
    <scope>NUCLEOTIDE SEQUENCE [LARGE SCALE GENOMIC DNA]</scope>
    <source>
        <strain evidence="2">JCM 15591</strain>
    </source>
</reference>
<keyword evidence="2" id="KW-1185">Reference proteome</keyword>
<dbReference type="Proteomes" id="UP001501475">
    <property type="component" value="Unassembled WGS sequence"/>
</dbReference>
<dbReference type="RefSeq" id="WP_344067438.1">
    <property type="nucleotide sequence ID" value="NZ_BAAAPN010000057.1"/>
</dbReference>
<comment type="caution">
    <text evidence="1">The sequence shown here is derived from an EMBL/GenBank/DDBJ whole genome shotgun (WGS) entry which is preliminary data.</text>
</comment>
<evidence type="ECO:0000313" key="1">
    <source>
        <dbReference type="EMBL" id="GAA1767786.1"/>
    </source>
</evidence>
<gene>
    <name evidence="1" type="ORF">GCM10009810_28120</name>
</gene>
<sequence length="261" mass="27785">MSWLRRSERGVSKSMIAFTLAVLGVLALAIQTFVPGLIGKDSGVHVTNPSLLTVADSATGIATLAGGHSVSLYASGLRITDTSGDLLLTVIKGSPISAVIGTVTGSGGRRVEHPETIVSNVRIDAVATTANRARYTGIVYDATHEMPLTIDVTSEGTDVSLAARVPGASALVWHLTSDYEVTGYTPGLDGRNLRRRAWWLGPLGERTTFTSQRGADLTVRPTDVVRALDLRETGRIDVHVWSERSSLLLMRRAAPPDRSAS</sequence>
<proteinExistence type="predicted"/>
<evidence type="ECO:0000313" key="2">
    <source>
        <dbReference type="Proteomes" id="UP001501475"/>
    </source>
</evidence>
<name>A0ABP4X4U1_9MICO</name>